<sequence length="349" mass="38649">MAQYSRRDVLKLGGAIATVAGLTSAKFAFAAETPAAAKLYIEAKKEGELNLYWGSYEQKTIEAIRDAFIARYPGIRVNLLRQGSQTVYTRLRLELQRNAPNCDSLGTTNLLHYTELKKINALLPYVPEDARFLPEQFRQLDPDNMYHIGAISLTAINYQSQRVKTAPASWKALLSPEYAGKITVGSPAASGDVAHWALAMRTKFGDGYLRDFAKLNPKVGQSNVDTVTDILAGERIVGAGAPVSYTLAQRAAGQPINVQWPTDDTILNLGLTAIPAKAPHPNAAKLFNNFLYSTEVSQILSRNLWPTLRTDVPWSDGQSLDKLKWYRNKTDNLEKQMADTVALWQSIFS</sequence>
<keyword evidence="4" id="KW-1185">Reference proteome</keyword>
<dbReference type="PROSITE" id="PS51318">
    <property type="entry name" value="TAT"/>
    <property type="match status" value="1"/>
</dbReference>
<dbReference type="SUPFAM" id="SSF53850">
    <property type="entry name" value="Periplasmic binding protein-like II"/>
    <property type="match status" value="1"/>
</dbReference>
<gene>
    <name evidence="3" type="ORF">SAMN05443245_7293</name>
</gene>
<keyword evidence="1 2" id="KW-0732">Signal</keyword>
<evidence type="ECO:0000256" key="2">
    <source>
        <dbReference type="SAM" id="SignalP"/>
    </source>
</evidence>
<dbReference type="RefSeq" id="WP_074773732.1">
    <property type="nucleotide sequence ID" value="NZ_FNKP01000004.1"/>
</dbReference>
<feature type="signal peptide" evidence="2">
    <location>
        <begin position="1"/>
        <end position="30"/>
    </location>
</feature>
<dbReference type="EMBL" id="FNKP01000004">
    <property type="protein sequence ID" value="SDR53872.1"/>
    <property type="molecule type" value="Genomic_DNA"/>
</dbReference>
<feature type="chain" id="PRO_5010168948" evidence="2">
    <location>
        <begin position="31"/>
        <end position="349"/>
    </location>
</feature>
<dbReference type="PANTHER" id="PTHR30006">
    <property type="entry name" value="THIAMINE-BINDING PERIPLASMIC PROTEIN-RELATED"/>
    <property type="match status" value="1"/>
</dbReference>
<accession>A0A1H1JVK6</accession>
<evidence type="ECO:0000313" key="4">
    <source>
        <dbReference type="Proteomes" id="UP000183487"/>
    </source>
</evidence>
<dbReference type="Proteomes" id="UP000183487">
    <property type="component" value="Unassembled WGS sequence"/>
</dbReference>
<reference evidence="4" key="1">
    <citation type="submission" date="2016-10" db="EMBL/GenBank/DDBJ databases">
        <authorList>
            <person name="Varghese N."/>
        </authorList>
    </citation>
    <scope>NUCLEOTIDE SEQUENCE [LARGE SCALE GENOMIC DNA]</scope>
    <source>
        <strain evidence="4">GAS106B</strain>
    </source>
</reference>
<dbReference type="Pfam" id="PF13343">
    <property type="entry name" value="SBP_bac_6"/>
    <property type="match status" value="1"/>
</dbReference>
<dbReference type="AlphaFoldDB" id="A0A1H1JVK6"/>
<name>A0A1H1JVK6_9BURK</name>
<dbReference type="Gene3D" id="3.40.190.10">
    <property type="entry name" value="Periplasmic binding protein-like II"/>
    <property type="match status" value="2"/>
</dbReference>
<dbReference type="OrthoDB" id="366726at2"/>
<protein>
    <submittedName>
        <fullName evidence="3">Iron(III) transport system substrate-binding protein</fullName>
    </submittedName>
</protein>
<evidence type="ECO:0000313" key="3">
    <source>
        <dbReference type="EMBL" id="SDR53872.1"/>
    </source>
</evidence>
<dbReference type="InterPro" id="IPR006311">
    <property type="entry name" value="TAT_signal"/>
</dbReference>
<proteinExistence type="predicted"/>
<evidence type="ECO:0000256" key="1">
    <source>
        <dbReference type="ARBA" id="ARBA00022729"/>
    </source>
</evidence>
<organism evidence="3 4">
    <name type="scientific">Paraburkholderia fungorum</name>
    <dbReference type="NCBI Taxonomy" id="134537"/>
    <lineage>
        <taxon>Bacteria</taxon>
        <taxon>Pseudomonadati</taxon>
        <taxon>Pseudomonadota</taxon>
        <taxon>Betaproteobacteria</taxon>
        <taxon>Burkholderiales</taxon>
        <taxon>Burkholderiaceae</taxon>
        <taxon>Paraburkholderia</taxon>
    </lineage>
</organism>
<dbReference type="PANTHER" id="PTHR30006:SF2">
    <property type="entry name" value="ABC TRANSPORTER SUBSTRATE-BINDING PROTEIN"/>
    <property type="match status" value="1"/>
</dbReference>